<dbReference type="PANTHER" id="PTHR37305">
    <property type="entry name" value="INTEGRAL MEMBRANE PROTEIN-RELATED"/>
    <property type="match status" value="1"/>
</dbReference>
<proteinExistence type="predicted"/>
<keyword evidence="3" id="KW-1185">Reference proteome</keyword>
<name>A0ABW5QV42_9BACL</name>
<accession>A0ABW5QV42</accession>
<keyword evidence="1" id="KW-0812">Transmembrane</keyword>
<feature type="transmembrane region" description="Helical" evidence="1">
    <location>
        <begin position="299"/>
        <end position="321"/>
    </location>
</feature>
<sequence length="328" mass="36550">MQKLLPLIQNETLKIWKKKRFLVIVLILLAIIPVFTYAELKTLRHNASVFENWRSQVLQQMTDIENSLSSDRMPEEWKRQRRVLVQQLQYYLDHDVNPAAQSAATFTRDFMHNAVTLLIPVLVLALASDLVSGERTDGTIKLLLTKPVRRWRILFSKLAALSLYVSLIVVLTAVLSYFVSGLAFGYGGWFMPVFTGFVLDGTAVDASFVHSVPQWLYILMELGLAWASSMTVAVLSLMVSILLRSTSASIVTMTSVLISGTILSNMSSSWQTPKYLFSVNLNLMNYLNGSPPPVEGMTFSFSAAVLAVWAAGALAVSFAVFTKQDILN</sequence>
<evidence type="ECO:0000313" key="2">
    <source>
        <dbReference type="EMBL" id="MFD2659618.1"/>
    </source>
</evidence>
<feature type="transmembrane region" description="Helical" evidence="1">
    <location>
        <begin position="250"/>
        <end position="270"/>
    </location>
</feature>
<dbReference type="Pfam" id="PF12679">
    <property type="entry name" value="ABC2_membrane_2"/>
    <property type="match status" value="1"/>
</dbReference>
<feature type="transmembrane region" description="Helical" evidence="1">
    <location>
        <begin position="215"/>
        <end position="243"/>
    </location>
</feature>
<organism evidence="2 3">
    <name type="scientific">Paenibacillus thailandensis</name>
    <dbReference type="NCBI Taxonomy" id="393250"/>
    <lineage>
        <taxon>Bacteria</taxon>
        <taxon>Bacillati</taxon>
        <taxon>Bacillota</taxon>
        <taxon>Bacilli</taxon>
        <taxon>Bacillales</taxon>
        <taxon>Paenibacillaceae</taxon>
        <taxon>Paenibacillus</taxon>
    </lineage>
</organism>
<keyword evidence="1" id="KW-0472">Membrane</keyword>
<dbReference type="PANTHER" id="PTHR37305:SF2">
    <property type="entry name" value="BACITRACIN TRANSPORT PERMEASE PROTEIN BCRB"/>
    <property type="match status" value="1"/>
</dbReference>
<dbReference type="RefSeq" id="WP_379270309.1">
    <property type="nucleotide sequence ID" value="NZ_JBHUGT010000029.1"/>
</dbReference>
<dbReference type="EMBL" id="JBHUMY010000006">
    <property type="protein sequence ID" value="MFD2659618.1"/>
    <property type="molecule type" value="Genomic_DNA"/>
</dbReference>
<gene>
    <name evidence="2" type="ORF">ACFSW5_04985</name>
</gene>
<evidence type="ECO:0000256" key="1">
    <source>
        <dbReference type="SAM" id="Phobius"/>
    </source>
</evidence>
<feature type="transmembrane region" description="Helical" evidence="1">
    <location>
        <begin position="114"/>
        <end position="133"/>
    </location>
</feature>
<evidence type="ECO:0000313" key="3">
    <source>
        <dbReference type="Proteomes" id="UP001597493"/>
    </source>
</evidence>
<feature type="transmembrane region" description="Helical" evidence="1">
    <location>
        <begin position="21"/>
        <end position="38"/>
    </location>
</feature>
<feature type="transmembrane region" description="Helical" evidence="1">
    <location>
        <begin position="154"/>
        <end position="179"/>
    </location>
</feature>
<comment type="caution">
    <text evidence="2">The sequence shown here is derived from an EMBL/GenBank/DDBJ whole genome shotgun (WGS) entry which is preliminary data.</text>
</comment>
<protein>
    <submittedName>
        <fullName evidence="2">ABC transporter permease</fullName>
    </submittedName>
</protein>
<dbReference type="Proteomes" id="UP001597493">
    <property type="component" value="Unassembled WGS sequence"/>
</dbReference>
<reference evidence="3" key="1">
    <citation type="journal article" date="2019" name="Int. J. Syst. Evol. Microbiol.">
        <title>The Global Catalogue of Microorganisms (GCM) 10K type strain sequencing project: providing services to taxonomists for standard genome sequencing and annotation.</title>
        <authorList>
            <consortium name="The Broad Institute Genomics Platform"/>
            <consortium name="The Broad Institute Genome Sequencing Center for Infectious Disease"/>
            <person name="Wu L."/>
            <person name="Ma J."/>
        </authorList>
    </citation>
    <scope>NUCLEOTIDE SEQUENCE [LARGE SCALE GENOMIC DNA]</scope>
    <source>
        <strain evidence="3">TISTR 1827</strain>
    </source>
</reference>
<keyword evidence="1" id="KW-1133">Transmembrane helix</keyword>